<dbReference type="Gene3D" id="3.10.20.90">
    <property type="entry name" value="Phosphatidylinositol 3-kinase Catalytic Subunit, Chain A, domain 1"/>
    <property type="match status" value="1"/>
</dbReference>
<proteinExistence type="predicted"/>
<name>A0A9P4NK13_9PEZI</name>
<comment type="caution">
    <text evidence="2">The sequence shown here is derived from an EMBL/GenBank/DDBJ whole genome shotgun (WGS) entry which is preliminary data.</text>
</comment>
<protein>
    <submittedName>
        <fullName evidence="2">WLM-domain-containing protein</fullName>
    </submittedName>
</protein>
<dbReference type="OrthoDB" id="49605at2759"/>
<feature type="domain" description="WLM" evidence="1">
    <location>
        <begin position="152"/>
        <end position="314"/>
    </location>
</feature>
<dbReference type="InterPro" id="IPR013536">
    <property type="entry name" value="WLM_dom"/>
</dbReference>
<dbReference type="GO" id="GO:0070628">
    <property type="term" value="F:proteasome binding"/>
    <property type="evidence" value="ECO:0007669"/>
    <property type="project" value="TreeGrafter"/>
</dbReference>
<organism evidence="2 3">
    <name type="scientific">Tothia fuscella</name>
    <dbReference type="NCBI Taxonomy" id="1048955"/>
    <lineage>
        <taxon>Eukaryota</taxon>
        <taxon>Fungi</taxon>
        <taxon>Dikarya</taxon>
        <taxon>Ascomycota</taxon>
        <taxon>Pezizomycotina</taxon>
        <taxon>Dothideomycetes</taxon>
        <taxon>Pleosporomycetidae</taxon>
        <taxon>Venturiales</taxon>
        <taxon>Cylindrosympodiaceae</taxon>
        <taxon>Tothia</taxon>
    </lineage>
</organism>
<dbReference type="AlphaFoldDB" id="A0A9P4NK13"/>
<evidence type="ECO:0000259" key="1">
    <source>
        <dbReference type="PROSITE" id="PS51397"/>
    </source>
</evidence>
<dbReference type="EMBL" id="MU007076">
    <property type="protein sequence ID" value="KAF2424206.1"/>
    <property type="molecule type" value="Genomic_DNA"/>
</dbReference>
<sequence length="314" mass="35463">MASVEEIRPPAFQSEKNITHQGLPAMMDATSMNEEHGEQLQLTIQHHGKKIDISLPANGTLINLSEYVATELSIPPSNQKFMISPKTGLLKPPFSSENDHSLKSLSGKKIVLMGSTSAEISFLSKTIATASAPRRSGPIKTATPYRYKDWKKTQEEAQYTFHSIQPLPYLPNPERSQRFLERLASDPGIKSSMRHHKFSVGLLTEMNPAEHTTHASRTLGLNRNAGEVIELRLRTDAFDGYRDYKTIRKTLCHELAHNVWGDHDRNFWDLTKEIEKEGCARAGGGGEDEEREAEGGRCEEGWRWRCLIFDFLFV</sequence>
<gene>
    <name evidence="2" type="ORF">EJ08DRAFT_417683</name>
</gene>
<dbReference type="PANTHER" id="PTHR47795">
    <property type="entry name" value="UBIQUITIN AND WLM DOMAIN-CONTAINING METALLOPROTEASE SPCC1442.07C"/>
    <property type="match status" value="1"/>
</dbReference>
<evidence type="ECO:0000313" key="3">
    <source>
        <dbReference type="Proteomes" id="UP000800235"/>
    </source>
</evidence>
<keyword evidence="3" id="KW-1185">Reference proteome</keyword>
<dbReference type="SUPFAM" id="SSF54236">
    <property type="entry name" value="Ubiquitin-like"/>
    <property type="match status" value="1"/>
</dbReference>
<dbReference type="PROSITE" id="PS51397">
    <property type="entry name" value="WLM"/>
    <property type="match status" value="1"/>
</dbReference>
<dbReference type="InterPro" id="IPR029071">
    <property type="entry name" value="Ubiquitin-like_domsf"/>
</dbReference>
<accession>A0A9P4NK13</accession>
<evidence type="ECO:0000313" key="2">
    <source>
        <dbReference type="EMBL" id="KAF2424206.1"/>
    </source>
</evidence>
<dbReference type="PANTHER" id="PTHR47795:SF1">
    <property type="entry name" value="DNA-DEPENDENT METALLOPROTEASE WSS1 HOMOLOG 2"/>
    <property type="match status" value="1"/>
</dbReference>
<reference evidence="2" key="1">
    <citation type="journal article" date="2020" name="Stud. Mycol.">
        <title>101 Dothideomycetes genomes: a test case for predicting lifestyles and emergence of pathogens.</title>
        <authorList>
            <person name="Haridas S."/>
            <person name="Albert R."/>
            <person name="Binder M."/>
            <person name="Bloem J."/>
            <person name="Labutti K."/>
            <person name="Salamov A."/>
            <person name="Andreopoulos B."/>
            <person name="Baker S."/>
            <person name="Barry K."/>
            <person name="Bills G."/>
            <person name="Bluhm B."/>
            <person name="Cannon C."/>
            <person name="Castanera R."/>
            <person name="Culley D."/>
            <person name="Daum C."/>
            <person name="Ezra D."/>
            <person name="Gonzalez J."/>
            <person name="Henrissat B."/>
            <person name="Kuo A."/>
            <person name="Liang C."/>
            <person name="Lipzen A."/>
            <person name="Lutzoni F."/>
            <person name="Magnuson J."/>
            <person name="Mondo S."/>
            <person name="Nolan M."/>
            <person name="Ohm R."/>
            <person name="Pangilinan J."/>
            <person name="Park H.-J."/>
            <person name="Ramirez L."/>
            <person name="Alfaro M."/>
            <person name="Sun H."/>
            <person name="Tritt A."/>
            <person name="Yoshinaga Y."/>
            <person name="Zwiers L.-H."/>
            <person name="Turgeon B."/>
            <person name="Goodwin S."/>
            <person name="Spatafora J."/>
            <person name="Crous P."/>
            <person name="Grigoriev I."/>
        </authorList>
    </citation>
    <scope>NUCLEOTIDE SEQUENCE</scope>
    <source>
        <strain evidence="2">CBS 130266</strain>
    </source>
</reference>
<dbReference type="Pfam" id="PF08325">
    <property type="entry name" value="WLM"/>
    <property type="match status" value="1"/>
</dbReference>
<dbReference type="Proteomes" id="UP000800235">
    <property type="component" value="Unassembled WGS sequence"/>
</dbReference>